<name>K7PBL0_9VIRU</name>
<evidence type="ECO:0000313" key="3">
    <source>
        <dbReference type="Proteomes" id="UP000118426"/>
    </source>
</evidence>
<dbReference type="OrthoDB" id="3472at10239"/>
<dbReference type="EMBL" id="JQ815363">
    <property type="protein sequence ID" value="AFJ20346.1"/>
    <property type="molecule type" value="Genomic_DNA"/>
</dbReference>
<keyword evidence="2" id="KW-0067">ATP-binding</keyword>
<accession>K7PBL0</accession>
<keyword evidence="2" id="KW-0378">Hydrolase</keyword>
<protein>
    <submittedName>
        <fullName evidence="2">Putative helicase-primase primase subunit</fullName>
    </submittedName>
</protein>
<proteinExistence type="predicted"/>
<organism evidence="2 3">
    <name type="scientific">Cyprinid herpesvirus 1</name>
    <dbReference type="NCBI Taxonomy" id="317858"/>
    <lineage>
        <taxon>Viruses</taxon>
        <taxon>Duplodnaviria</taxon>
        <taxon>Heunggongvirae</taxon>
        <taxon>Peploviricota</taxon>
        <taxon>Herviviricetes</taxon>
        <taxon>Herpesvirales</taxon>
        <taxon>Alloherpesviridae</taxon>
        <taxon>Cyvirus</taxon>
        <taxon>Cyvirus cyprinidallo1</taxon>
    </lineage>
</organism>
<feature type="region of interest" description="Disordered" evidence="1">
    <location>
        <begin position="242"/>
        <end position="282"/>
    </location>
</feature>
<sequence length="822" mass="92067">MSSLSFSQGRQPCTSAEDYDDMLLMEGADAAENPVCFLASDFSTHWTELAPSAVAALSRAFPNAAAACESNLVLRVFGFTGKRVPRVVATLPWAYLERPPSIFDKKELKIQSEEEVLDLWPPERYQAMTDMGPPAVSNFVKLRAEAVEHDMSWFASVDRDARKALLAPGMRVAPVWHNAIMLEYVRSATGAAEHMQPHALDSDRLSRAKDAVYGRHKYYTMNIPVTDVEDYEGFYTTSDKSPATPDACAAGTNTSPSSSTISPRKRPATDSNDDASTAKQSSITSYFDSGTRVLRTGDANKDDPTTRAKQRSIASYFGGDTRTQIKAAATNQSLQNVVSVFDSWVDEAHSAIQSVNQECYDTTPGHLVLHLVPSNSELKAKAEQNPEAQDLFTSGIDLLDSYVEGNKLMKVYAAGIPRKKRLVVFIKESPEDGKRTYVLSTPDGMDRLLRRATDIKSVVCWHEVFFSNRIFTRINFDIDAPWPGEFECDQDTYRKVSLTLQTLCYVVWSNTVGTKIQFRPLQLAIFRRPAKNKWSLRVILKLPFNCVIRNIETLASFVASIIREAQSRKLPLLTVVKHNENPDLCAHYELDTDNKMLLIQKASKFPKWFSKSTGQYVAEPVGWTGGSVVSTIDDNVYRAHKSVRLPWCGKVDGSKFLPVWTSPGTNAAQHWCLSKCLMSAPFTQDELVLLPELDRSIPFAASESSLMQGGVKRMQWGVPGAETLSKDRVSACHAAAERHYQMKFTEKVRDNFSLLISNKAVFNCDLCKRDHRNKQKVCFVVMPHVWFLKCFHDNMRVLYANLNPETGGLTWKEHTAVCQYGE</sequence>
<evidence type="ECO:0000256" key="1">
    <source>
        <dbReference type="SAM" id="MobiDB-lite"/>
    </source>
</evidence>
<dbReference type="KEGG" id="vg:14011200"/>
<dbReference type="GO" id="GO:0004386">
    <property type="term" value="F:helicase activity"/>
    <property type="evidence" value="ECO:0007669"/>
    <property type="project" value="UniProtKB-KW"/>
</dbReference>
<evidence type="ECO:0000313" key="2">
    <source>
        <dbReference type="EMBL" id="AFJ20346.1"/>
    </source>
</evidence>
<dbReference type="GeneID" id="14011200"/>
<reference evidence="2 3" key="1">
    <citation type="journal article" date="2013" name="J. Virol.">
        <title>Comparative genomics of carp herpesviruses.</title>
        <authorList>
            <person name="Davison A.J."/>
            <person name="Kurobe T."/>
            <person name="Gatherer D."/>
            <person name="Cunningham C."/>
            <person name="Korf I."/>
            <person name="Fukuda H."/>
            <person name="Hedrick R.P."/>
            <person name="Waltzek T.B."/>
        </authorList>
    </citation>
    <scope>NUCLEOTIDE SEQUENCE [LARGE SCALE GENOMIC DNA]</scope>
    <source>
        <strain evidence="2">NG-J1</strain>
    </source>
</reference>
<dbReference type="Proteomes" id="UP000118426">
    <property type="component" value="Segment"/>
</dbReference>
<keyword evidence="3" id="KW-1185">Reference proteome</keyword>
<keyword evidence="2" id="KW-0547">Nucleotide-binding</keyword>
<gene>
    <name evidence="2" type="ORF">CyHV1_ORF46</name>
</gene>
<dbReference type="RefSeq" id="YP_007003712.1">
    <property type="nucleotide sequence ID" value="NC_019491.1"/>
</dbReference>
<keyword evidence="2" id="KW-0347">Helicase</keyword>